<dbReference type="InterPro" id="IPR036866">
    <property type="entry name" value="RibonucZ/Hydroxyglut_hydro"/>
</dbReference>
<dbReference type="AlphaFoldDB" id="A0A2G8SJY3"/>
<comment type="similarity">
    <text evidence="2">Belongs to the metallo-beta-lactamase superfamily.</text>
</comment>
<dbReference type="PANTHER" id="PTHR42978:SF2">
    <property type="entry name" value="102 KBASES UNSTABLE REGION: FROM 1 TO 119443"/>
    <property type="match status" value="1"/>
</dbReference>
<dbReference type="SMART" id="SM00849">
    <property type="entry name" value="Lactamase_B"/>
    <property type="match status" value="1"/>
</dbReference>
<accession>A0A2G8SJY3</accession>
<evidence type="ECO:0000259" key="6">
    <source>
        <dbReference type="SMART" id="SM00849"/>
    </source>
</evidence>
<dbReference type="SUPFAM" id="SSF56281">
    <property type="entry name" value="Metallo-hydrolase/oxidoreductase"/>
    <property type="match status" value="1"/>
</dbReference>
<organism evidence="7 8">
    <name type="scientific">Ganoderma sinense ZZ0214-1</name>
    <dbReference type="NCBI Taxonomy" id="1077348"/>
    <lineage>
        <taxon>Eukaryota</taxon>
        <taxon>Fungi</taxon>
        <taxon>Dikarya</taxon>
        <taxon>Basidiomycota</taxon>
        <taxon>Agaricomycotina</taxon>
        <taxon>Agaricomycetes</taxon>
        <taxon>Polyporales</taxon>
        <taxon>Polyporaceae</taxon>
        <taxon>Ganoderma</taxon>
    </lineage>
</organism>
<keyword evidence="8" id="KW-1185">Reference proteome</keyword>
<evidence type="ECO:0000313" key="8">
    <source>
        <dbReference type="Proteomes" id="UP000230002"/>
    </source>
</evidence>
<keyword evidence="4" id="KW-0378">Hydrolase</keyword>
<dbReference type="EMBL" id="AYKW01000006">
    <property type="protein sequence ID" value="PIL34060.1"/>
    <property type="molecule type" value="Genomic_DNA"/>
</dbReference>
<dbReference type="GO" id="GO:0016787">
    <property type="term" value="F:hydrolase activity"/>
    <property type="evidence" value="ECO:0007669"/>
    <property type="project" value="UniProtKB-KW"/>
</dbReference>
<sequence>MLSQLGLFNSQKAASSVLPNLPGTFDRWPTVVMSLPPPTPNQAFCNVSALEAGHVKAPLAWMLADVEDDEFITLPVLSYLVRHHSNGDSLLFDLGLRKDWQNLPPGLVRHITDKLKFELDIPSDIVDSLAKGDTTPSDIKKVFVSHLHFDHYGDAALFPTPQFFVGEGSRALAANTYPNNANSPVPADVIPEDRTIYLDPKAWPALQIGPFPRALDFYGDGSVYVVDAGHGHIPGHLNLLVRTSADGGWIYLAGDSAHHWSLLTGEGKIGHHPHFGCAHADPEAAAEHMERIKTLVRENPRVRVLLAHDEVWYNANKGGTAFWPGTIESL</sequence>
<dbReference type="OrthoDB" id="10250730at2759"/>
<keyword evidence="5" id="KW-0862">Zinc</keyword>
<dbReference type="STRING" id="1077348.A0A2G8SJY3"/>
<evidence type="ECO:0000256" key="5">
    <source>
        <dbReference type="ARBA" id="ARBA00022833"/>
    </source>
</evidence>
<gene>
    <name evidence="7" type="ORF">GSI_03769</name>
</gene>
<evidence type="ECO:0000256" key="2">
    <source>
        <dbReference type="ARBA" id="ARBA00007749"/>
    </source>
</evidence>
<feature type="domain" description="Metallo-beta-lactamase" evidence="6">
    <location>
        <begin position="75"/>
        <end position="308"/>
    </location>
</feature>
<reference evidence="7 8" key="1">
    <citation type="journal article" date="2015" name="Sci. Rep.">
        <title>Chromosome-level genome map provides insights into diverse defense mechanisms in the medicinal fungus Ganoderma sinense.</title>
        <authorList>
            <person name="Zhu Y."/>
            <person name="Xu J."/>
            <person name="Sun C."/>
            <person name="Zhou S."/>
            <person name="Xu H."/>
            <person name="Nelson D.R."/>
            <person name="Qian J."/>
            <person name="Song J."/>
            <person name="Luo H."/>
            <person name="Xiang L."/>
            <person name="Li Y."/>
            <person name="Xu Z."/>
            <person name="Ji A."/>
            <person name="Wang L."/>
            <person name="Lu S."/>
            <person name="Hayward A."/>
            <person name="Sun W."/>
            <person name="Li X."/>
            <person name="Schwartz D.C."/>
            <person name="Wang Y."/>
            <person name="Chen S."/>
        </authorList>
    </citation>
    <scope>NUCLEOTIDE SEQUENCE [LARGE SCALE GENOMIC DNA]</scope>
    <source>
        <strain evidence="7 8">ZZ0214-1</strain>
    </source>
</reference>
<dbReference type="CDD" id="cd07730">
    <property type="entry name" value="metallo-hydrolase-like_MBL-fold"/>
    <property type="match status" value="1"/>
</dbReference>
<evidence type="ECO:0000313" key="7">
    <source>
        <dbReference type="EMBL" id="PIL34060.1"/>
    </source>
</evidence>
<name>A0A2G8SJY3_9APHY</name>
<evidence type="ECO:0000256" key="3">
    <source>
        <dbReference type="ARBA" id="ARBA00022723"/>
    </source>
</evidence>
<dbReference type="Pfam" id="PF00753">
    <property type="entry name" value="Lactamase_B"/>
    <property type="match status" value="1"/>
</dbReference>
<comment type="cofactor">
    <cofactor evidence="1">
        <name>Zn(2+)</name>
        <dbReference type="ChEBI" id="CHEBI:29105"/>
    </cofactor>
</comment>
<dbReference type="PANTHER" id="PTHR42978">
    <property type="entry name" value="QUORUM-QUENCHING LACTONASE YTNP-RELATED-RELATED"/>
    <property type="match status" value="1"/>
</dbReference>
<evidence type="ECO:0000256" key="4">
    <source>
        <dbReference type="ARBA" id="ARBA00022801"/>
    </source>
</evidence>
<evidence type="ECO:0000256" key="1">
    <source>
        <dbReference type="ARBA" id="ARBA00001947"/>
    </source>
</evidence>
<keyword evidence="3" id="KW-0479">Metal-binding</keyword>
<comment type="caution">
    <text evidence="7">The sequence shown here is derived from an EMBL/GenBank/DDBJ whole genome shotgun (WGS) entry which is preliminary data.</text>
</comment>
<proteinExistence type="inferred from homology"/>
<protein>
    <recommendedName>
        <fullName evidence="6">Metallo-beta-lactamase domain-containing protein</fullName>
    </recommendedName>
</protein>
<dbReference type="Gene3D" id="3.60.15.10">
    <property type="entry name" value="Ribonuclease Z/Hydroxyacylglutathione hydrolase-like"/>
    <property type="match status" value="1"/>
</dbReference>
<dbReference type="GO" id="GO:0046872">
    <property type="term" value="F:metal ion binding"/>
    <property type="evidence" value="ECO:0007669"/>
    <property type="project" value="UniProtKB-KW"/>
</dbReference>
<dbReference type="InterPro" id="IPR051013">
    <property type="entry name" value="MBL_superfamily_lactonases"/>
</dbReference>
<dbReference type="Proteomes" id="UP000230002">
    <property type="component" value="Unassembled WGS sequence"/>
</dbReference>
<dbReference type="InterPro" id="IPR001279">
    <property type="entry name" value="Metallo-B-lactamas"/>
</dbReference>